<gene>
    <name evidence="3" type="ORF">JG687_00014411</name>
</gene>
<dbReference type="Pfam" id="PF12323">
    <property type="entry name" value="HTH_OrfB_IS605"/>
    <property type="match status" value="1"/>
</dbReference>
<dbReference type="AlphaFoldDB" id="A0A8T1TYU3"/>
<dbReference type="EMBL" id="JAENGZ010001159">
    <property type="protein sequence ID" value="KAG6950192.1"/>
    <property type="molecule type" value="Genomic_DNA"/>
</dbReference>
<feature type="domain" description="Transposase putative helix-turn-helix" evidence="2">
    <location>
        <begin position="150"/>
        <end position="172"/>
    </location>
</feature>
<name>A0A8T1TYU3_9STRA</name>
<dbReference type="VEuPathDB" id="FungiDB:PC110_g17416"/>
<sequence>MGKEFPANQCHFSFQNLLMAKFVASGKVREVFDISPETLRWWAVKGVVNARAIRTLAGVERGCMILNRSVVVWNQEWISLHYSITSKSWFTLTNNAVNKSQKTWKRKNSRTSSPSLTFSLPDEMERKQKSCDDSDESKHEKKVTPHSLMKIKLNPTPEQKVLLKKMFGTHRAI</sequence>
<evidence type="ECO:0000256" key="1">
    <source>
        <dbReference type="SAM" id="MobiDB-lite"/>
    </source>
</evidence>
<accession>A0A8T1TYU3</accession>
<dbReference type="InterPro" id="IPR021027">
    <property type="entry name" value="Transposase_put_HTH"/>
</dbReference>
<protein>
    <recommendedName>
        <fullName evidence="2">Transposase putative helix-turn-helix domain-containing protein</fullName>
    </recommendedName>
</protein>
<dbReference type="Proteomes" id="UP000688947">
    <property type="component" value="Unassembled WGS sequence"/>
</dbReference>
<dbReference type="OrthoDB" id="143919at2759"/>
<proteinExistence type="predicted"/>
<evidence type="ECO:0000313" key="4">
    <source>
        <dbReference type="Proteomes" id="UP000688947"/>
    </source>
</evidence>
<feature type="compositionally biased region" description="Basic and acidic residues" evidence="1">
    <location>
        <begin position="123"/>
        <end position="143"/>
    </location>
</feature>
<reference evidence="3" key="1">
    <citation type="submission" date="2021-01" db="EMBL/GenBank/DDBJ databases">
        <title>Phytophthora aleatoria, a newly-described species from Pinus radiata is distinct from Phytophthora cactorum isolates based on comparative genomics.</title>
        <authorList>
            <person name="Mcdougal R."/>
            <person name="Panda P."/>
            <person name="Williams N."/>
            <person name="Studholme D.J."/>
        </authorList>
    </citation>
    <scope>NUCLEOTIDE SEQUENCE</scope>
    <source>
        <strain evidence="3">NZFS 3830</strain>
    </source>
</reference>
<organism evidence="3 4">
    <name type="scientific">Phytophthora cactorum</name>
    <dbReference type="NCBI Taxonomy" id="29920"/>
    <lineage>
        <taxon>Eukaryota</taxon>
        <taxon>Sar</taxon>
        <taxon>Stramenopiles</taxon>
        <taxon>Oomycota</taxon>
        <taxon>Peronosporomycetes</taxon>
        <taxon>Peronosporales</taxon>
        <taxon>Peronosporaceae</taxon>
        <taxon>Phytophthora</taxon>
    </lineage>
</organism>
<feature type="region of interest" description="Disordered" evidence="1">
    <location>
        <begin position="103"/>
        <end position="144"/>
    </location>
</feature>
<comment type="caution">
    <text evidence="3">The sequence shown here is derived from an EMBL/GenBank/DDBJ whole genome shotgun (WGS) entry which is preliminary data.</text>
</comment>
<evidence type="ECO:0000259" key="2">
    <source>
        <dbReference type="Pfam" id="PF12323"/>
    </source>
</evidence>
<evidence type="ECO:0000313" key="3">
    <source>
        <dbReference type="EMBL" id="KAG6950192.1"/>
    </source>
</evidence>